<evidence type="ECO:0000256" key="5">
    <source>
        <dbReference type="ARBA" id="ARBA00022573"/>
    </source>
</evidence>
<dbReference type="GO" id="GO:0048472">
    <property type="term" value="F:threonine-phosphate decarboxylase activity"/>
    <property type="evidence" value="ECO:0007669"/>
    <property type="project" value="UniProtKB-EC"/>
</dbReference>
<proteinExistence type="predicted"/>
<protein>
    <recommendedName>
        <fullName evidence="4">threonine-phosphate decarboxylase</fullName>
        <ecNumber evidence="4">4.1.1.81</ecNumber>
    </recommendedName>
    <alternativeName>
        <fullName evidence="8">L-threonine-O-3-phosphate decarboxylase</fullName>
    </alternativeName>
</protein>
<evidence type="ECO:0000256" key="2">
    <source>
        <dbReference type="ARBA" id="ARBA00003444"/>
    </source>
</evidence>
<dbReference type="GeneID" id="66146674"/>
<evidence type="ECO:0000256" key="9">
    <source>
        <dbReference type="ARBA" id="ARBA00048531"/>
    </source>
</evidence>
<evidence type="ECO:0000256" key="1">
    <source>
        <dbReference type="ARBA" id="ARBA00001933"/>
    </source>
</evidence>
<dbReference type="CDD" id="cd00609">
    <property type="entry name" value="AAT_like"/>
    <property type="match status" value="1"/>
</dbReference>
<evidence type="ECO:0000256" key="7">
    <source>
        <dbReference type="ARBA" id="ARBA00023239"/>
    </source>
</evidence>
<keyword evidence="5" id="KW-0169">Cobalamin biosynthesis</keyword>
<accession>A0ABS7LD74</accession>
<evidence type="ECO:0000313" key="12">
    <source>
        <dbReference type="Proteomes" id="UP000720124"/>
    </source>
</evidence>
<comment type="function">
    <text evidence="2">Decarboxylates L-threonine-O-3-phosphate to yield (R)-1-amino-2-propanol O-2-phosphate, the precursor for the linkage between the nucleotide loop and the corrin ring in cobalamin.</text>
</comment>
<dbReference type="InterPro" id="IPR004839">
    <property type="entry name" value="Aminotransferase_I/II_large"/>
</dbReference>
<dbReference type="InterPro" id="IPR015422">
    <property type="entry name" value="PyrdxlP-dep_Trfase_small"/>
</dbReference>
<dbReference type="PANTHER" id="PTHR42885:SF1">
    <property type="entry name" value="THREONINE-PHOSPHATE DECARBOXYLASE"/>
    <property type="match status" value="1"/>
</dbReference>
<dbReference type="EMBL" id="JABTXI010000001">
    <property type="protein sequence ID" value="MBY3589198.1"/>
    <property type="molecule type" value="Genomic_DNA"/>
</dbReference>
<dbReference type="Gene3D" id="3.40.640.10">
    <property type="entry name" value="Type I PLP-dependent aspartate aminotransferase-like (Major domain)"/>
    <property type="match status" value="1"/>
</dbReference>
<comment type="caution">
    <text evidence="11">The sequence shown here is derived from an EMBL/GenBank/DDBJ whole genome shotgun (WGS) entry which is preliminary data.</text>
</comment>
<keyword evidence="7 11" id="KW-0456">Lyase</keyword>
<evidence type="ECO:0000259" key="10">
    <source>
        <dbReference type="Pfam" id="PF00155"/>
    </source>
</evidence>
<dbReference type="NCBIfam" id="TIGR01140">
    <property type="entry name" value="L_thr_O3P_dcar"/>
    <property type="match status" value="1"/>
</dbReference>
<dbReference type="Proteomes" id="UP000720124">
    <property type="component" value="Unassembled WGS sequence"/>
</dbReference>
<dbReference type="Gene3D" id="3.90.1150.10">
    <property type="entry name" value="Aspartate Aminotransferase, domain 1"/>
    <property type="match status" value="1"/>
</dbReference>
<feature type="domain" description="Aminotransferase class I/classII large" evidence="10">
    <location>
        <begin position="24"/>
        <end position="327"/>
    </location>
</feature>
<comment type="pathway">
    <text evidence="3">Cofactor biosynthesis; adenosylcobalamin biosynthesis.</text>
</comment>
<dbReference type="RefSeq" id="WP_138393446.1">
    <property type="nucleotide sequence ID" value="NZ_CP071612.1"/>
</dbReference>
<evidence type="ECO:0000256" key="3">
    <source>
        <dbReference type="ARBA" id="ARBA00004953"/>
    </source>
</evidence>
<dbReference type="SUPFAM" id="SSF53383">
    <property type="entry name" value="PLP-dependent transferases"/>
    <property type="match status" value="1"/>
</dbReference>
<dbReference type="InterPro" id="IPR004838">
    <property type="entry name" value="NHTrfase_class1_PyrdxlP-BS"/>
</dbReference>
<dbReference type="PANTHER" id="PTHR42885">
    <property type="entry name" value="HISTIDINOL-PHOSPHATE AMINOTRANSFERASE-RELATED"/>
    <property type="match status" value="1"/>
</dbReference>
<dbReference type="InterPro" id="IPR015424">
    <property type="entry name" value="PyrdxlP-dep_Trfase"/>
</dbReference>
<dbReference type="PROSITE" id="PS00105">
    <property type="entry name" value="AA_TRANSFER_CLASS_1"/>
    <property type="match status" value="1"/>
</dbReference>
<dbReference type="InterPro" id="IPR005860">
    <property type="entry name" value="CobD"/>
</dbReference>
<organism evidence="11 12">
    <name type="scientific">Rhizobium bangladeshense</name>
    <dbReference type="NCBI Taxonomy" id="1138189"/>
    <lineage>
        <taxon>Bacteria</taxon>
        <taxon>Pseudomonadati</taxon>
        <taxon>Pseudomonadota</taxon>
        <taxon>Alphaproteobacteria</taxon>
        <taxon>Hyphomicrobiales</taxon>
        <taxon>Rhizobiaceae</taxon>
        <taxon>Rhizobium/Agrobacterium group</taxon>
        <taxon>Rhizobium</taxon>
    </lineage>
</organism>
<evidence type="ECO:0000256" key="4">
    <source>
        <dbReference type="ARBA" id="ARBA00012285"/>
    </source>
</evidence>
<dbReference type="Pfam" id="PF00155">
    <property type="entry name" value="Aminotran_1_2"/>
    <property type="match status" value="1"/>
</dbReference>
<comment type="catalytic activity">
    <reaction evidence="9">
        <text>O-phospho-L-threonine + H(+) = (R)-1-aminopropan-2-yl phosphate + CO2</text>
        <dbReference type="Rhea" id="RHEA:11492"/>
        <dbReference type="ChEBI" id="CHEBI:15378"/>
        <dbReference type="ChEBI" id="CHEBI:16526"/>
        <dbReference type="ChEBI" id="CHEBI:58563"/>
        <dbReference type="ChEBI" id="CHEBI:58675"/>
        <dbReference type="EC" id="4.1.1.81"/>
    </reaction>
</comment>
<comment type="cofactor">
    <cofactor evidence="1">
        <name>pyridoxal 5'-phosphate</name>
        <dbReference type="ChEBI" id="CHEBI:597326"/>
    </cofactor>
</comment>
<dbReference type="EC" id="4.1.1.81" evidence="4"/>
<sequence>MSAPIFHGGGITAAAATFGGRPEDWLDLSTGINPCPTALPEIPKKAWHRLPDSYLVDEARRAAGDYYGSGKILPLPVPGTQSVIQLLPRLLTEGGGARTDGKVAMVDNRVAVVAPTYGEYTRAFISAGFAVDTVGDVAAIGARHRLAVVVNPNNPDGRTWPVETLIGLHDRMKAANGLLVVDEAFGDAVPALSLAGNMQRLSNLVIFRSFGKFFGLAGLRLGFAIAHEDILKRFEEWLGPWAVSGPALSIAGSLLRSDVSPIRRLIDERAAALHSVLTGVGLQVAGRTALFALVDHARASDIYTHLGRHHILVRKFDYAPAWLRFGLTPGPAADLRLGEVLQRFER</sequence>
<keyword evidence="12" id="KW-1185">Reference proteome</keyword>
<name>A0ABS7LD74_9HYPH</name>
<keyword evidence="6" id="KW-0663">Pyridoxal phosphate</keyword>
<evidence type="ECO:0000256" key="6">
    <source>
        <dbReference type="ARBA" id="ARBA00022898"/>
    </source>
</evidence>
<reference evidence="11 12" key="1">
    <citation type="submission" date="2020-06" db="EMBL/GenBank/DDBJ databases">
        <title>Global-level population genomics: horizontal gene transfer, symbiosis and evolution in Rhizobia.</title>
        <authorList>
            <person name="Gai Y."/>
        </authorList>
    </citation>
    <scope>NUCLEOTIDE SEQUENCE [LARGE SCALE GENOMIC DNA]</scope>
    <source>
        <strain evidence="11 12">PLR6_1b</strain>
    </source>
</reference>
<evidence type="ECO:0000313" key="11">
    <source>
        <dbReference type="EMBL" id="MBY3589198.1"/>
    </source>
</evidence>
<dbReference type="InterPro" id="IPR015421">
    <property type="entry name" value="PyrdxlP-dep_Trfase_major"/>
</dbReference>
<evidence type="ECO:0000256" key="8">
    <source>
        <dbReference type="ARBA" id="ARBA00029996"/>
    </source>
</evidence>
<gene>
    <name evidence="11" type="ORF">HJA87_04770</name>
</gene>